<dbReference type="EMBL" id="FZPD01000003">
    <property type="protein sequence ID" value="SNS99372.1"/>
    <property type="molecule type" value="Genomic_DNA"/>
</dbReference>
<name>A0A239J147_EKHLU</name>
<reference evidence="2 3" key="1">
    <citation type="submission" date="2017-06" db="EMBL/GenBank/DDBJ databases">
        <authorList>
            <person name="Kim H.J."/>
            <person name="Triplett B.A."/>
        </authorList>
    </citation>
    <scope>NUCLEOTIDE SEQUENCE [LARGE SCALE GENOMIC DNA]</scope>
    <source>
        <strain evidence="2 3">DSM 19307</strain>
    </source>
</reference>
<accession>A0A239J147</accession>
<dbReference type="Pfam" id="PF03993">
    <property type="entry name" value="DUF349"/>
    <property type="match status" value="1"/>
</dbReference>
<dbReference type="RefSeq" id="WP_089356649.1">
    <property type="nucleotide sequence ID" value="NZ_FZPD01000003.1"/>
</dbReference>
<evidence type="ECO:0000256" key="1">
    <source>
        <dbReference type="SAM" id="Coils"/>
    </source>
</evidence>
<evidence type="ECO:0000313" key="2">
    <source>
        <dbReference type="EMBL" id="SNS99372.1"/>
    </source>
</evidence>
<proteinExistence type="predicted"/>
<evidence type="ECO:0000313" key="3">
    <source>
        <dbReference type="Proteomes" id="UP000198393"/>
    </source>
</evidence>
<evidence type="ECO:0008006" key="4">
    <source>
        <dbReference type="Google" id="ProtNLM"/>
    </source>
</evidence>
<dbReference type="Proteomes" id="UP000198393">
    <property type="component" value="Unassembled WGS sequence"/>
</dbReference>
<organism evidence="2 3">
    <name type="scientific">Ekhidna lutea</name>
    <dbReference type="NCBI Taxonomy" id="447679"/>
    <lineage>
        <taxon>Bacteria</taxon>
        <taxon>Pseudomonadati</taxon>
        <taxon>Bacteroidota</taxon>
        <taxon>Cytophagia</taxon>
        <taxon>Cytophagales</taxon>
        <taxon>Reichenbachiellaceae</taxon>
        <taxon>Ekhidna</taxon>
    </lineage>
</organism>
<feature type="coiled-coil region" evidence="1">
    <location>
        <begin position="41"/>
        <end position="68"/>
    </location>
</feature>
<dbReference type="InterPro" id="IPR007139">
    <property type="entry name" value="DUF349"/>
</dbReference>
<dbReference type="OrthoDB" id="977295at2"/>
<keyword evidence="3" id="KW-1185">Reference proteome</keyword>
<keyword evidence="1" id="KW-0175">Coiled coil</keyword>
<gene>
    <name evidence="2" type="ORF">SAMN05421640_1927</name>
</gene>
<sequence length="399" mass="47048">MDILQVPFGFIKDGKVFQNGWGENPDREIGEVRDNDTDKSVQFFQERFADLEKKINEVTEKIDSTENKGSFLMKLVHLREHLPQHDGLGEYQTLHDKICKYESLVKDIIQKNRVRNTEIKKALIEEASHISEILNWREGTEKVNDIKGRWIKTGSAEDDKNDALEEEFWAIIKDFFDRKKKFYEDKQKLTDHRKRQYEELVVQAKSLESLHGQERFNKVKELKEQWKQVGGIPAEFYKPLNSQFNQHLKGRKFKSEVDYSEVLKKLEAMKSNKASYDKETLDKIKKSVFLDKSRNTDKHQCLELIQLLNERAFVDKLTSKRFPDFAKMDAEKKKSLRKGIINDLINRDREDLKTYEENSVNFSSSDGKMNKLVENKIKSQKRKIDIKSKLLDWVDSGEF</sequence>
<protein>
    <recommendedName>
        <fullName evidence="4">DUF349 domain-containing protein</fullName>
    </recommendedName>
</protein>
<dbReference type="AlphaFoldDB" id="A0A239J147"/>